<dbReference type="AlphaFoldDB" id="A0A4R7V3T4"/>
<sequence length="83" mass="9445">MHYLSITGFFPDEVQDDSLQFERYITGNEMNEQVAQLIESKPVSELEPGELLLSTDQIAALEALLNESFPKGLDYFMGTCFDY</sequence>
<proteinExistence type="predicted"/>
<dbReference type="EMBL" id="SOCQ01000012">
    <property type="protein sequence ID" value="TDV43364.1"/>
    <property type="molecule type" value="Genomic_DNA"/>
</dbReference>
<protein>
    <submittedName>
        <fullName evidence="1">Uncharacterized protein</fullName>
    </submittedName>
</protein>
<name>A0A4R7V3T4_9PSED</name>
<organism evidence="1 2">
    <name type="scientific">Pseudomonas helmanticensis</name>
    <dbReference type="NCBI Taxonomy" id="1471381"/>
    <lineage>
        <taxon>Bacteria</taxon>
        <taxon>Pseudomonadati</taxon>
        <taxon>Pseudomonadota</taxon>
        <taxon>Gammaproteobacteria</taxon>
        <taxon>Pseudomonadales</taxon>
        <taxon>Pseudomonadaceae</taxon>
        <taxon>Pseudomonas</taxon>
    </lineage>
</organism>
<dbReference type="Proteomes" id="UP000295804">
    <property type="component" value="Unassembled WGS sequence"/>
</dbReference>
<reference evidence="1 2" key="1">
    <citation type="submission" date="2019-03" db="EMBL/GenBank/DDBJ databases">
        <title>Genomic analyses of the natural microbiome of Caenorhabditis elegans.</title>
        <authorList>
            <person name="Samuel B."/>
        </authorList>
    </citation>
    <scope>NUCLEOTIDE SEQUENCE [LARGE SCALE GENOMIC DNA]</scope>
    <source>
        <strain evidence="1 2">BIGb0525</strain>
    </source>
</reference>
<accession>A0A4R7V3T4</accession>
<dbReference type="NCBIfam" id="NF040643">
    <property type="entry name" value="S6_alt_immun"/>
    <property type="match status" value="1"/>
</dbReference>
<dbReference type="InterPro" id="IPR049810">
    <property type="entry name" value="S6_alt_immun-like"/>
</dbReference>
<gene>
    <name evidence="1" type="ORF">EDF87_11227</name>
</gene>
<evidence type="ECO:0000313" key="1">
    <source>
        <dbReference type="EMBL" id="TDV43364.1"/>
    </source>
</evidence>
<dbReference type="RefSeq" id="WP_134176829.1">
    <property type="nucleotide sequence ID" value="NZ_SOCQ01000012.1"/>
</dbReference>
<comment type="caution">
    <text evidence="1">The sequence shown here is derived from an EMBL/GenBank/DDBJ whole genome shotgun (WGS) entry which is preliminary data.</text>
</comment>
<evidence type="ECO:0000313" key="2">
    <source>
        <dbReference type="Proteomes" id="UP000295804"/>
    </source>
</evidence>